<dbReference type="InterPro" id="IPR036653">
    <property type="entry name" value="CinA-like_C"/>
</dbReference>
<dbReference type="Pfam" id="PF01467">
    <property type="entry name" value="CTP_transf_like"/>
    <property type="match status" value="1"/>
</dbReference>
<keyword evidence="3" id="KW-1185">Reference proteome</keyword>
<dbReference type="Gene3D" id="3.40.50.620">
    <property type="entry name" value="HUPs"/>
    <property type="match status" value="1"/>
</dbReference>
<dbReference type="AlphaFoldDB" id="A0A5C5VFK0"/>
<dbReference type="PANTHER" id="PTHR31285">
    <property type="entry name" value="NICOTINAMIDE MONONUCLEOTIDE ADENYLYLTRANSFERASE"/>
    <property type="match status" value="1"/>
</dbReference>
<dbReference type="GO" id="GO:0005737">
    <property type="term" value="C:cytoplasm"/>
    <property type="evidence" value="ECO:0007669"/>
    <property type="project" value="TreeGrafter"/>
</dbReference>
<feature type="domain" description="Cytidyltransferase-like" evidence="1">
    <location>
        <begin position="215"/>
        <end position="376"/>
    </location>
</feature>
<dbReference type="GO" id="GO:0016887">
    <property type="term" value="F:ATP hydrolysis activity"/>
    <property type="evidence" value="ECO:0007669"/>
    <property type="project" value="TreeGrafter"/>
</dbReference>
<dbReference type="OrthoDB" id="156876at2"/>
<comment type="caution">
    <text evidence="2">The sequence shown here is derived from an EMBL/GenBank/DDBJ whole genome shotgun (WGS) entry which is preliminary data.</text>
</comment>
<evidence type="ECO:0000259" key="1">
    <source>
        <dbReference type="Pfam" id="PF01467"/>
    </source>
</evidence>
<dbReference type="InterPro" id="IPR014729">
    <property type="entry name" value="Rossmann-like_a/b/a_fold"/>
</dbReference>
<sequence length="381" mass="40739">MADTSEPNPIQQLHDAPDRLVLAVTGGGSGAVSRLLATPGASRTLLSAYVPYLEEALQDYLRDWDRPIRCTEQTARRMAVEAFDIANNLVEPDERVHGVACTASLASDREKRGPHRVHVAAQSADRTAVYSLELTKGARTRAEEEQVAAALVLDAALEAAGLPAVLAAPLLRTGESISRAVQQAPAEWPRLGTDVAWRHGMGRDGQPGTPAPAVVFPGAFNPLHEGHLAMATAAEAITGQPVTFELSMENVDKPPLDYVEVARRTAQLNGRPCLVTLAPTFVEKATLLPGAVFVVGIDTLIRIADEDYYDENVTLRDDALDHIADCGCRFLVFGRAFDDEFVTLDDLGLPPALTAICDGVSEDVFRADVSSTEIREGAGGA</sequence>
<dbReference type="InterPro" id="IPR004821">
    <property type="entry name" value="Cyt_trans-like"/>
</dbReference>
<proteinExistence type="predicted"/>
<accession>A0A5C5VFK0</accession>
<dbReference type="GO" id="GO:0000309">
    <property type="term" value="F:nicotinamide-nucleotide adenylyltransferase activity"/>
    <property type="evidence" value="ECO:0007669"/>
    <property type="project" value="TreeGrafter"/>
</dbReference>
<name>A0A5C5VFK0_9BACT</name>
<dbReference type="Proteomes" id="UP000316714">
    <property type="component" value="Unassembled WGS sequence"/>
</dbReference>
<organism evidence="2 3">
    <name type="scientific">Posidoniimonas corsicana</name>
    <dbReference type="NCBI Taxonomy" id="1938618"/>
    <lineage>
        <taxon>Bacteria</taxon>
        <taxon>Pseudomonadati</taxon>
        <taxon>Planctomycetota</taxon>
        <taxon>Planctomycetia</taxon>
        <taxon>Pirellulales</taxon>
        <taxon>Lacipirellulaceae</taxon>
        <taxon>Posidoniimonas</taxon>
    </lineage>
</organism>
<protein>
    <recommendedName>
        <fullName evidence="1">Cytidyltransferase-like domain-containing protein</fullName>
    </recommendedName>
</protein>
<dbReference type="SUPFAM" id="SSF52374">
    <property type="entry name" value="Nucleotidylyl transferase"/>
    <property type="match status" value="1"/>
</dbReference>
<evidence type="ECO:0000313" key="3">
    <source>
        <dbReference type="Proteomes" id="UP000316714"/>
    </source>
</evidence>
<dbReference type="PANTHER" id="PTHR31285:SF0">
    <property type="entry name" value="NICOTINAMIDE MONONUCLEOTIDE ADENYLYLTRANSFERASE"/>
    <property type="match status" value="1"/>
</dbReference>
<gene>
    <name evidence="2" type="ORF">KOR34_23260</name>
</gene>
<dbReference type="RefSeq" id="WP_146564717.1">
    <property type="nucleotide sequence ID" value="NZ_SIHJ01000001.1"/>
</dbReference>
<dbReference type="Gene3D" id="3.90.950.20">
    <property type="entry name" value="CinA-like"/>
    <property type="match status" value="1"/>
</dbReference>
<evidence type="ECO:0000313" key="2">
    <source>
        <dbReference type="EMBL" id="TWT37376.1"/>
    </source>
</evidence>
<reference evidence="2 3" key="1">
    <citation type="submission" date="2019-02" db="EMBL/GenBank/DDBJ databases">
        <title>Deep-cultivation of Planctomycetes and their phenomic and genomic characterization uncovers novel biology.</title>
        <authorList>
            <person name="Wiegand S."/>
            <person name="Jogler M."/>
            <person name="Boedeker C."/>
            <person name="Pinto D."/>
            <person name="Vollmers J."/>
            <person name="Rivas-Marin E."/>
            <person name="Kohn T."/>
            <person name="Peeters S.H."/>
            <person name="Heuer A."/>
            <person name="Rast P."/>
            <person name="Oberbeckmann S."/>
            <person name="Bunk B."/>
            <person name="Jeske O."/>
            <person name="Meyerdierks A."/>
            <person name="Storesund J.E."/>
            <person name="Kallscheuer N."/>
            <person name="Luecker S."/>
            <person name="Lage O.M."/>
            <person name="Pohl T."/>
            <person name="Merkel B.J."/>
            <person name="Hornburger P."/>
            <person name="Mueller R.-W."/>
            <person name="Bruemmer F."/>
            <person name="Labrenz M."/>
            <person name="Spormann A.M."/>
            <person name="Op Den Camp H."/>
            <person name="Overmann J."/>
            <person name="Amann R."/>
            <person name="Jetten M.S.M."/>
            <person name="Mascher T."/>
            <person name="Medema M.H."/>
            <person name="Devos D.P."/>
            <person name="Kaster A.-K."/>
            <person name="Ovreas L."/>
            <person name="Rohde M."/>
            <person name="Galperin M.Y."/>
            <person name="Jogler C."/>
        </authorList>
    </citation>
    <scope>NUCLEOTIDE SEQUENCE [LARGE SCALE GENOMIC DNA]</scope>
    <source>
        <strain evidence="2 3">KOR34</strain>
    </source>
</reference>
<dbReference type="EMBL" id="SIHJ01000001">
    <property type="protein sequence ID" value="TWT37376.1"/>
    <property type="molecule type" value="Genomic_DNA"/>
</dbReference>